<comment type="caution">
    <text evidence="1">The sequence shown here is derived from an EMBL/GenBank/DDBJ whole genome shotgun (WGS) entry which is preliminary data.</text>
</comment>
<evidence type="ECO:0000313" key="1">
    <source>
        <dbReference type="EMBL" id="GIX70178.1"/>
    </source>
</evidence>
<proteinExistence type="predicted"/>
<gene>
    <name evidence="1" type="ORF">CEXT_557831</name>
</gene>
<dbReference type="AlphaFoldDB" id="A0AAV4MCV0"/>
<organism evidence="1 2">
    <name type="scientific">Caerostris extrusa</name>
    <name type="common">Bark spider</name>
    <name type="synonym">Caerostris bankana</name>
    <dbReference type="NCBI Taxonomy" id="172846"/>
    <lineage>
        <taxon>Eukaryota</taxon>
        <taxon>Metazoa</taxon>
        <taxon>Ecdysozoa</taxon>
        <taxon>Arthropoda</taxon>
        <taxon>Chelicerata</taxon>
        <taxon>Arachnida</taxon>
        <taxon>Araneae</taxon>
        <taxon>Araneomorphae</taxon>
        <taxon>Entelegynae</taxon>
        <taxon>Araneoidea</taxon>
        <taxon>Araneidae</taxon>
        <taxon>Caerostris</taxon>
    </lineage>
</organism>
<name>A0AAV4MCV0_CAEEX</name>
<sequence length="100" mass="12085">MILILYYLKRRKMENYILSIIRRKIQIEPREKYSSYESEIVANVEDLKNFVFFLWVTRLKLSPIATIAHHSRKKGILSPSSRDKFLTNRRVRLRSNTETR</sequence>
<protein>
    <submittedName>
        <fullName evidence="1">Uncharacterized protein</fullName>
    </submittedName>
</protein>
<reference evidence="1 2" key="1">
    <citation type="submission" date="2021-06" db="EMBL/GenBank/DDBJ databases">
        <title>Caerostris extrusa draft genome.</title>
        <authorList>
            <person name="Kono N."/>
            <person name="Arakawa K."/>
        </authorList>
    </citation>
    <scope>NUCLEOTIDE SEQUENCE [LARGE SCALE GENOMIC DNA]</scope>
</reference>
<accession>A0AAV4MCV0</accession>
<keyword evidence="2" id="KW-1185">Reference proteome</keyword>
<dbReference type="Proteomes" id="UP001054945">
    <property type="component" value="Unassembled WGS sequence"/>
</dbReference>
<evidence type="ECO:0000313" key="2">
    <source>
        <dbReference type="Proteomes" id="UP001054945"/>
    </source>
</evidence>
<dbReference type="EMBL" id="BPLR01019655">
    <property type="protein sequence ID" value="GIX70178.1"/>
    <property type="molecule type" value="Genomic_DNA"/>
</dbReference>